<comment type="caution">
    <text evidence="5">The sequence shown here is derived from an EMBL/GenBank/DDBJ whole genome shotgun (WGS) entry which is preliminary data.</text>
</comment>
<dbReference type="GO" id="GO:0005524">
    <property type="term" value="F:ATP binding"/>
    <property type="evidence" value="ECO:0007669"/>
    <property type="project" value="UniProtKB-KW"/>
</dbReference>
<feature type="region of interest" description="Disordered" evidence="3">
    <location>
        <begin position="608"/>
        <end position="698"/>
    </location>
</feature>
<keyword evidence="6" id="KW-1185">Reference proteome</keyword>
<dbReference type="Pfam" id="PF00069">
    <property type="entry name" value="Pkinase"/>
    <property type="match status" value="1"/>
</dbReference>
<feature type="compositionally biased region" description="Polar residues" evidence="3">
    <location>
        <begin position="288"/>
        <end position="297"/>
    </location>
</feature>
<reference evidence="5" key="1">
    <citation type="submission" date="2020-07" db="EMBL/GenBank/DDBJ databases">
        <title>Draft Genome Sequence of a Deep-Sea Yeast, Naganishia (Cryptococcus) liquefaciens strain N6.</title>
        <authorList>
            <person name="Han Y.W."/>
            <person name="Kajitani R."/>
            <person name="Morimoto H."/>
            <person name="Parhat M."/>
            <person name="Tsubouchi H."/>
            <person name="Bakenova O."/>
            <person name="Ogata M."/>
            <person name="Argunhan B."/>
            <person name="Aoki R."/>
            <person name="Kajiwara S."/>
            <person name="Itoh T."/>
            <person name="Iwasaki H."/>
        </authorList>
    </citation>
    <scope>NUCLEOTIDE SEQUENCE</scope>
    <source>
        <strain evidence="5">N6</strain>
    </source>
</reference>
<feature type="compositionally biased region" description="Polar residues" evidence="3">
    <location>
        <begin position="166"/>
        <end position="184"/>
    </location>
</feature>
<feature type="region of interest" description="Disordered" evidence="3">
    <location>
        <begin position="1"/>
        <end position="193"/>
    </location>
</feature>
<feature type="domain" description="Protein kinase" evidence="4">
    <location>
        <begin position="1176"/>
        <end position="1547"/>
    </location>
</feature>
<feature type="region of interest" description="Disordered" evidence="3">
    <location>
        <begin position="336"/>
        <end position="401"/>
    </location>
</feature>
<feature type="region of interest" description="Disordered" evidence="3">
    <location>
        <begin position="559"/>
        <end position="578"/>
    </location>
</feature>
<dbReference type="Gene3D" id="3.30.200.20">
    <property type="entry name" value="Phosphorylase Kinase, domain 1"/>
    <property type="match status" value="2"/>
</dbReference>
<feature type="region of interest" description="Disordered" evidence="3">
    <location>
        <begin position="740"/>
        <end position="774"/>
    </location>
</feature>
<keyword evidence="2" id="KW-0067">ATP-binding</keyword>
<feature type="compositionally biased region" description="Basic and acidic residues" evidence="3">
    <location>
        <begin position="756"/>
        <end position="767"/>
    </location>
</feature>
<feature type="region of interest" description="Disordered" evidence="3">
    <location>
        <begin position="229"/>
        <end position="253"/>
    </location>
</feature>
<dbReference type="GO" id="GO:0005634">
    <property type="term" value="C:nucleus"/>
    <property type="evidence" value="ECO:0007669"/>
    <property type="project" value="TreeGrafter"/>
</dbReference>
<dbReference type="GO" id="GO:0035556">
    <property type="term" value="P:intracellular signal transduction"/>
    <property type="evidence" value="ECO:0007669"/>
    <property type="project" value="TreeGrafter"/>
</dbReference>
<dbReference type="GO" id="GO:0004674">
    <property type="term" value="F:protein serine/threonine kinase activity"/>
    <property type="evidence" value="ECO:0007669"/>
    <property type="project" value="TreeGrafter"/>
</dbReference>
<evidence type="ECO:0000256" key="1">
    <source>
        <dbReference type="ARBA" id="ARBA00022741"/>
    </source>
</evidence>
<evidence type="ECO:0000313" key="6">
    <source>
        <dbReference type="Proteomes" id="UP000620104"/>
    </source>
</evidence>
<dbReference type="GO" id="GO:0005829">
    <property type="term" value="C:cytosol"/>
    <property type="evidence" value="ECO:0007669"/>
    <property type="project" value="TreeGrafter"/>
</dbReference>
<dbReference type="GO" id="GO:0045719">
    <property type="term" value="P:negative regulation of glycogen biosynthetic process"/>
    <property type="evidence" value="ECO:0007669"/>
    <property type="project" value="TreeGrafter"/>
</dbReference>
<feature type="compositionally biased region" description="Basic residues" evidence="3">
    <location>
        <begin position="95"/>
        <end position="105"/>
    </location>
</feature>
<dbReference type="OrthoDB" id="10252171at2759"/>
<protein>
    <recommendedName>
        <fullName evidence="4">Protein kinase domain-containing protein</fullName>
    </recommendedName>
</protein>
<feature type="compositionally biased region" description="Polar residues" evidence="3">
    <location>
        <begin position="1274"/>
        <end position="1291"/>
    </location>
</feature>
<feature type="compositionally biased region" description="Low complexity" evidence="3">
    <location>
        <begin position="131"/>
        <end position="141"/>
    </location>
</feature>
<feature type="region of interest" description="Disordered" evidence="3">
    <location>
        <begin position="1274"/>
        <end position="1316"/>
    </location>
</feature>
<feature type="region of interest" description="Disordered" evidence="3">
    <location>
        <begin position="283"/>
        <end position="307"/>
    </location>
</feature>
<dbReference type="PANTHER" id="PTHR24346">
    <property type="entry name" value="MAP/MICROTUBULE AFFINITY-REGULATING KINASE"/>
    <property type="match status" value="1"/>
</dbReference>
<dbReference type="SMART" id="SM00220">
    <property type="entry name" value="S_TKc"/>
    <property type="match status" value="1"/>
</dbReference>
<evidence type="ECO:0000313" key="5">
    <source>
        <dbReference type="EMBL" id="GHJ87294.1"/>
    </source>
</evidence>
<evidence type="ECO:0000256" key="2">
    <source>
        <dbReference type="ARBA" id="ARBA00022840"/>
    </source>
</evidence>
<dbReference type="InterPro" id="IPR011009">
    <property type="entry name" value="Kinase-like_dom_sf"/>
</dbReference>
<keyword evidence="1" id="KW-0547">Nucleotide-binding</keyword>
<sequence>MTITRIGPTSIPSSVRVPTSGSQAGSKPSSPAFAFGRNSAARTPRRAVSSTNKYRIKSDSDDTDTESLSSAEGSGLDFDEESAGQEGDEGYFANRARKKVKRGRFKKGDGLPASPPISGTDGALGAADFRSSSVQSSTSNNQERRRPPTPPIDYLAMATADRRRSSFASNKTSVPASDSLSSARKGSGALASTGKVGYVGKGISVSDIKSVMPSLDAETDKSFVVSNDTKVTRRSSSSASRPTHAFGVHPDPTDIGTQLAVEAGITAHSDMLGRGKQGFAAYSRGHAKSQSLSSNHSNTDRPPIQAVPSSYFSSIRQQQQPETPVRQDLDATPVVRTDHLSSPSSIIASEGESITGETSTVTNSPVASFSHTRTPVAIPPFDPSIARGEEPGIPPPCSPRKHRSTILLSRVRAQTGGNPLAEVSPGWSGKNDEVQRESKTLGLDIQGDAGEQPGISPDDWQKVDRSTALDNAARYYHRHPYAKSASTSPVKRFGSLNLPADRTRAQMPLRRSPSGHLGGSERDENETLPASGFATVGGLLAKRNFTLPFPTDRHEAVRDVSGGHVASQPEGFGAPHLVPDINANGRLVILTPTTQEWRELGLDSLKHLGGEGVGSESDSDRGQHWDRRDSEASSVGSVNHTNALGSDDRRGSLGSDHHSGSQPNSRRASIISPLLTGTLNRRRQESNENAMITSAARPRIRSDTVHSVDNLVSADMGVQFSSLPKLPLASQDLMIQIPSRSSGTTSFMNTDGYEDSQSKGRSSDDRLALPLHSAPPLLEETDVFAKLLSEQMAQQHKQSPSSSAGGAISQYGPSEVANASSDHVRSNDRHNHDGASTAEISIPRAPKIFEPASSLSRSQSMREPPTAPHHMTKREKERERLFRMVGEEIERSGFTEGQGGARGIKQIGKGLSLGLTSSTNPGTANPIIRTESGPATFGPTQSPNPKANVIDSESTNNAAVLSPTPHRLQDVLTSGHSPLISETPIDTVASPLIEEHKSGLQSGLASSKPRSRAHSRAPSLAQLSSTSASRSEKSIGAEANSNGSTPLPPLTSRRRQSQRLSLLAGRTPLPHQFPAVLPPSAPTGNNGPRKPSAGLSAFSAFATMTPSSPPVRRPPLNRDVSSVGVGSLSAIPGHLKQIGRSDSTLSLAPSTVAPSECGTPVGETAGGLGGGGIDDYIIQSEAGKGAYGLVRRAKRKGPDGQPSGDEVIIKYIIKSRILADCWKKHKVLGPIPIEIHVMEQLRNVVYRRPKAPHPWDPLRAGHSNYEEQVRADTPLQTGQNTPTGHSASRASVKSVAGHEDPQKENIAPGKPDSQDLSAWQAKLTKDNLQNRGHPNIVKMLDFFEDREFYYLVMARFGIGLDLFDRIESAPDGLEPFDIRSLLGQLADAVAFLHTNGIVHRDIKDENVILDGHGHCQLIDFGSAAHWRPGRKWDTFSGTLDYASPEILRGEMYSGKEQDVWALGVVGFVMICGETPFLSAEEAAVGLSEGSKARNDLLTRCGGDRGEEGGETDGGGRMADALDFVERCLELQVDQRPPAEALMEHRFVFGKEGWTGFRGWLHTDAA</sequence>
<feature type="compositionally biased region" description="Polar residues" evidence="3">
    <location>
        <begin position="791"/>
        <end position="804"/>
    </location>
</feature>
<dbReference type="EMBL" id="BLZA01000021">
    <property type="protein sequence ID" value="GHJ87294.1"/>
    <property type="molecule type" value="Genomic_DNA"/>
</dbReference>
<proteinExistence type="predicted"/>
<feature type="region of interest" description="Disordered" evidence="3">
    <location>
        <begin position="791"/>
        <end position="877"/>
    </location>
</feature>
<feature type="compositionally biased region" description="Polar residues" evidence="3">
    <location>
        <begin position="740"/>
        <end position="749"/>
    </location>
</feature>
<accession>A0A8H3YF72</accession>
<dbReference type="Proteomes" id="UP000620104">
    <property type="component" value="Unassembled WGS sequence"/>
</dbReference>
<feature type="compositionally biased region" description="Polar residues" evidence="3">
    <location>
        <begin position="10"/>
        <end position="29"/>
    </location>
</feature>
<feature type="compositionally biased region" description="Basic and acidic residues" evidence="3">
    <location>
        <begin position="618"/>
        <end position="631"/>
    </location>
</feature>
<dbReference type="InterPro" id="IPR008271">
    <property type="entry name" value="Ser/Thr_kinase_AS"/>
</dbReference>
<dbReference type="InterPro" id="IPR000719">
    <property type="entry name" value="Prot_kinase_dom"/>
</dbReference>
<feature type="compositionally biased region" description="Polar residues" evidence="3">
    <location>
        <begin position="632"/>
        <end position="644"/>
    </location>
</feature>
<evidence type="ECO:0000259" key="4">
    <source>
        <dbReference type="PROSITE" id="PS50011"/>
    </source>
</evidence>
<dbReference type="PROSITE" id="PS00108">
    <property type="entry name" value="PROTEIN_KINASE_ST"/>
    <property type="match status" value="1"/>
</dbReference>
<dbReference type="PANTHER" id="PTHR24346:SF51">
    <property type="entry name" value="PAS DOMAIN-CONTAINING SERINE_THREONINE-PROTEIN KINASE"/>
    <property type="match status" value="1"/>
</dbReference>
<feature type="region of interest" description="Disordered" evidence="3">
    <location>
        <begin position="416"/>
        <end position="437"/>
    </location>
</feature>
<feature type="compositionally biased region" description="Polar residues" evidence="3">
    <location>
        <begin position="355"/>
        <end position="373"/>
    </location>
</feature>
<dbReference type="SUPFAM" id="SSF56112">
    <property type="entry name" value="Protein kinase-like (PK-like)"/>
    <property type="match status" value="1"/>
</dbReference>
<feature type="compositionally biased region" description="Acidic residues" evidence="3">
    <location>
        <begin position="77"/>
        <end position="89"/>
    </location>
</feature>
<feature type="compositionally biased region" description="Basic and acidic residues" evidence="3">
    <location>
        <begin position="822"/>
        <end position="833"/>
    </location>
</feature>
<feature type="region of interest" description="Disordered" evidence="3">
    <location>
        <begin position="483"/>
        <end position="530"/>
    </location>
</feature>
<dbReference type="Gene3D" id="1.10.510.10">
    <property type="entry name" value="Transferase(Phosphotransferase) domain 1"/>
    <property type="match status" value="1"/>
</dbReference>
<gene>
    <name evidence="5" type="ORF">NliqN6_3696</name>
</gene>
<dbReference type="FunFam" id="3.30.200.20:FF:000747">
    <property type="entry name" value="Unplaced genomic scaffold supercont1.2, whole genome shotgun sequence"/>
    <property type="match status" value="1"/>
</dbReference>
<feature type="region of interest" description="Disordered" evidence="3">
    <location>
        <begin position="996"/>
        <end position="1089"/>
    </location>
</feature>
<feature type="compositionally biased region" description="Basic and acidic residues" evidence="3">
    <location>
        <begin position="646"/>
        <end position="659"/>
    </location>
</feature>
<name>A0A8H3YF72_9TREE</name>
<dbReference type="PROSITE" id="PS50011">
    <property type="entry name" value="PROTEIN_KINASE_DOM"/>
    <property type="match status" value="1"/>
</dbReference>
<organism evidence="5 6">
    <name type="scientific">Naganishia liquefaciens</name>
    <dbReference type="NCBI Taxonomy" id="104408"/>
    <lineage>
        <taxon>Eukaryota</taxon>
        <taxon>Fungi</taxon>
        <taxon>Dikarya</taxon>
        <taxon>Basidiomycota</taxon>
        <taxon>Agaricomycotina</taxon>
        <taxon>Tremellomycetes</taxon>
        <taxon>Filobasidiales</taxon>
        <taxon>Filobasidiaceae</taxon>
        <taxon>Naganishia</taxon>
    </lineage>
</organism>
<evidence type="ECO:0000256" key="3">
    <source>
        <dbReference type="SAM" id="MobiDB-lite"/>
    </source>
</evidence>